<organism evidence="1 2">
    <name type="scientific">Clostridium ganghwense</name>
    <dbReference type="NCBI Taxonomy" id="312089"/>
    <lineage>
        <taxon>Bacteria</taxon>
        <taxon>Bacillati</taxon>
        <taxon>Bacillota</taxon>
        <taxon>Clostridia</taxon>
        <taxon>Eubacteriales</taxon>
        <taxon>Clostridiaceae</taxon>
        <taxon>Clostridium</taxon>
    </lineage>
</organism>
<evidence type="ECO:0000313" key="2">
    <source>
        <dbReference type="Proteomes" id="UP001079657"/>
    </source>
</evidence>
<protein>
    <submittedName>
        <fullName evidence="1">Uncharacterized protein</fullName>
    </submittedName>
</protein>
<proteinExistence type="predicted"/>
<gene>
    <name evidence="1" type="ORF">OXH55_18205</name>
</gene>
<name>A0ABT4CU30_9CLOT</name>
<sequence>MDKETKELLLEIESEIKNIDNRLKQIEMKASNGNYVYSEQNEKYKGNE</sequence>
<reference evidence="1" key="1">
    <citation type="submission" date="2022-12" db="EMBL/GenBank/DDBJ databases">
        <authorList>
            <person name="Wang J."/>
        </authorList>
    </citation>
    <scope>NUCLEOTIDE SEQUENCE</scope>
    <source>
        <strain evidence="1">HY-42-06</strain>
    </source>
</reference>
<evidence type="ECO:0000313" key="1">
    <source>
        <dbReference type="EMBL" id="MCY6372567.1"/>
    </source>
</evidence>
<comment type="caution">
    <text evidence="1">The sequence shown here is derived from an EMBL/GenBank/DDBJ whole genome shotgun (WGS) entry which is preliminary data.</text>
</comment>
<dbReference type="RefSeq" id="WP_268051575.1">
    <property type="nucleotide sequence ID" value="NZ_JAPQES010000007.1"/>
</dbReference>
<dbReference type="EMBL" id="JAPQES010000007">
    <property type="protein sequence ID" value="MCY6372567.1"/>
    <property type="molecule type" value="Genomic_DNA"/>
</dbReference>
<dbReference type="Proteomes" id="UP001079657">
    <property type="component" value="Unassembled WGS sequence"/>
</dbReference>
<keyword evidence="2" id="KW-1185">Reference proteome</keyword>
<accession>A0ABT4CU30</accession>